<feature type="region of interest" description="Disordered" evidence="1">
    <location>
        <begin position="30"/>
        <end position="70"/>
    </location>
</feature>
<feature type="compositionally biased region" description="Basic and acidic residues" evidence="1">
    <location>
        <begin position="200"/>
        <end position="237"/>
    </location>
</feature>
<dbReference type="EMBL" id="KN549208">
    <property type="protein sequence ID" value="KHJ99702.1"/>
    <property type="molecule type" value="Genomic_DNA"/>
</dbReference>
<name>A0A0B1TV30_OESDE</name>
<feature type="region of interest" description="Disordered" evidence="1">
    <location>
        <begin position="162"/>
        <end position="287"/>
    </location>
</feature>
<dbReference type="Proteomes" id="UP000053660">
    <property type="component" value="Unassembled WGS sequence"/>
</dbReference>
<keyword evidence="3" id="KW-1185">Reference proteome</keyword>
<gene>
    <name evidence="2" type="ORF">OESDEN_00309</name>
</gene>
<reference evidence="2 3" key="1">
    <citation type="submission" date="2014-03" db="EMBL/GenBank/DDBJ databases">
        <title>Draft genome of the hookworm Oesophagostomum dentatum.</title>
        <authorList>
            <person name="Mitreva M."/>
        </authorList>
    </citation>
    <scope>NUCLEOTIDE SEQUENCE [LARGE SCALE GENOMIC DNA]</scope>
    <source>
        <strain evidence="2 3">OD-Hann</strain>
    </source>
</reference>
<protein>
    <submittedName>
        <fullName evidence="2">Uncharacterized protein</fullName>
    </submittedName>
</protein>
<proteinExistence type="predicted"/>
<feature type="region of interest" description="Disordered" evidence="1">
    <location>
        <begin position="1"/>
        <end position="20"/>
    </location>
</feature>
<feature type="compositionally biased region" description="Polar residues" evidence="1">
    <location>
        <begin position="183"/>
        <end position="195"/>
    </location>
</feature>
<dbReference type="AlphaFoldDB" id="A0A0B1TV30"/>
<evidence type="ECO:0000313" key="2">
    <source>
        <dbReference type="EMBL" id="KHJ99702.1"/>
    </source>
</evidence>
<dbReference type="OrthoDB" id="5826231at2759"/>
<feature type="compositionally biased region" description="Basic and acidic residues" evidence="1">
    <location>
        <begin position="162"/>
        <end position="176"/>
    </location>
</feature>
<evidence type="ECO:0000256" key="1">
    <source>
        <dbReference type="SAM" id="MobiDB-lite"/>
    </source>
</evidence>
<sequence length="396" mass="46362">MEFRPEYGRPPPEFYRGVDYPDYRDFRESDYRDWPRHDFPQQRARSQSRLDPEYIPSEFPTYGRPLDKSYRSKSLDHRDAFRDDPSLFDDRRGVNIPIYRERNERNYDYERELYTPFVRKEDRRDPALETSGRSAAYSREVDIPMKRMPRALTRSTEWLARRNYDDRPRNPRDVSRAEGYSPKSASSSKRYNLNISVDPARGRRDYGRSEEFVGYGRDDGRDMYRDESRQMEGERGSSHKRQAHSSYHYESHGGGGAGFGSPSRRAITQQPMGPAPPPGPGGYRPPIRHHREHLNVVVRIRCPHILLNDYYSEELLFVVYTTPLSYRCLIDVVEAPPALPIPPPSSKSGDVSMRNASITSLPFGFLIVISFYDVISATHVYRLEKKLIKSTYLWFY</sequence>
<feature type="compositionally biased region" description="Basic and acidic residues" evidence="1">
    <location>
        <begin position="30"/>
        <end position="40"/>
    </location>
</feature>
<organism evidence="2 3">
    <name type="scientific">Oesophagostomum dentatum</name>
    <name type="common">Nodular worm</name>
    <dbReference type="NCBI Taxonomy" id="61180"/>
    <lineage>
        <taxon>Eukaryota</taxon>
        <taxon>Metazoa</taxon>
        <taxon>Ecdysozoa</taxon>
        <taxon>Nematoda</taxon>
        <taxon>Chromadorea</taxon>
        <taxon>Rhabditida</taxon>
        <taxon>Rhabditina</taxon>
        <taxon>Rhabditomorpha</taxon>
        <taxon>Strongyloidea</taxon>
        <taxon>Strongylidae</taxon>
        <taxon>Oesophagostomum</taxon>
    </lineage>
</organism>
<accession>A0A0B1TV30</accession>
<evidence type="ECO:0000313" key="3">
    <source>
        <dbReference type="Proteomes" id="UP000053660"/>
    </source>
</evidence>